<comment type="pathway">
    <text evidence="6">Nitrogen metabolism; (S)-allantoin degradation; allantoate from (S)-allantoin: step 1/1.</text>
</comment>
<evidence type="ECO:0000259" key="7">
    <source>
        <dbReference type="Pfam" id="PF01979"/>
    </source>
</evidence>
<dbReference type="HAMAP" id="MF_01645">
    <property type="entry name" value="Hydantoinase"/>
    <property type="match status" value="1"/>
</dbReference>
<dbReference type="EC" id="3.5.2.5" evidence="6"/>
<dbReference type="AlphaFoldDB" id="A0A2S6HZ98"/>
<dbReference type="InterPro" id="IPR017593">
    <property type="entry name" value="Allantoinase"/>
</dbReference>
<dbReference type="PANTHER" id="PTHR43668">
    <property type="entry name" value="ALLANTOINASE"/>
    <property type="match status" value="1"/>
</dbReference>
<feature type="binding site" evidence="6">
    <location>
        <position position="185"/>
    </location>
    <ligand>
        <name>Zn(2+)</name>
        <dbReference type="ChEBI" id="CHEBI:29105"/>
        <label>2</label>
    </ligand>
</feature>
<evidence type="ECO:0000313" key="8">
    <source>
        <dbReference type="EMBL" id="PPK83484.1"/>
    </source>
</evidence>
<dbReference type="GO" id="GO:0000256">
    <property type="term" value="P:allantoin catabolic process"/>
    <property type="evidence" value="ECO:0007669"/>
    <property type="project" value="UniProtKB-UniRule"/>
</dbReference>
<comment type="PTM">
    <text evidence="6">Carboxylation allows a single lysine to coordinate two zinc ions.</text>
</comment>
<organism evidence="8 9">
    <name type="scientific">Lacrimispora xylanisolvens</name>
    <dbReference type="NCBI Taxonomy" id="384636"/>
    <lineage>
        <taxon>Bacteria</taxon>
        <taxon>Bacillati</taxon>
        <taxon>Bacillota</taxon>
        <taxon>Clostridia</taxon>
        <taxon>Lachnospirales</taxon>
        <taxon>Lachnospiraceae</taxon>
        <taxon>Lacrimispora</taxon>
    </lineage>
</organism>
<proteinExistence type="inferred from homology"/>
<feature type="binding site" description="via carbamate group" evidence="6">
    <location>
        <position position="149"/>
    </location>
    <ligand>
        <name>Zn(2+)</name>
        <dbReference type="ChEBI" id="CHEBI:29105"/>
        <label>2</label>
    </ligand>
</feature>
<evidence type="ECO:0000256" key="2">
    <source>
        <dbReference type="ARBA" id="ARBA00022631"/>
    </source>
</evidence>
<feature type="domain" description="Amidohydrolase-related" evidence="7">
    <location>
        <begin position="54"/>
        <end position="430"/>
    </location>
</feature>
<name>A0A2S6HZ98_9FIRM</name>
<accession>A0A2S6HZ98</accession>
<dbReference type="SUPFAM" id="SSF51556">
    <property type="entry name" value="Metallo-dependent hydrolases"/>
    <property type="match status" value="1"/>
</dbReference>
<dbReference type="PANTHER" id="PTHR43668:SF4">
    <property type="entry name" value="ALLANTOINASE"/>
    <property type="match status" value="1"/>
</dbReference>
<dbReference type="InterPro" id="IPR011059">
    <property type="entry name" value="Metal-dep_hydrolase_composite"/>
</dbReference>
<keyword evidence="9" id="KW-1185">Reference proteome</keyword>
<feature type="binding site" description="via carbamate group" evidence="6">
    <location>
        <position position="149"/>
    </location>
    <ligand>
        <name>Zn(2+)</name>
        <dbReference type="ChEBI" id="CHEBI:29105"/>
        <label>1</label>
    </ligand>
</feature>
<comment type="cofactor">
    <cofactor evidence="6">
        <name>Zn(2+)</name>
        <dbReference type="ChEBI" id="CHEBI:29105"/>
    </cofactor>
    <text evidence="6">Binds 2 Zn(2+) ions per subunit.</text>
</comment>
<evidence type="ECO:0000256" key="1">
    <source>
        <dbReference type="ARBA" id="ARBA00011881"/>
    </source>
</evidence>
<comment type="function">
    <text evidence="6">Catalyzes the conversion of allantoin (5-ureidohydantoin) to allantoic acid by hydrolytic cleavage of the five-member hydantoin ring.</text>
</comment>
<dbReference type="Gene3D" id="2.30.40.10">
    <property type="entry name" value="Urease, subunit C, domain 1"/>
    <property type="match status" value="1"/>
</dbReference>
<dbReference type="InterPro" id="IPR006680">
    <property type="entry name" value="Amidohydro-rel"/>
</dbReference>
<dbReference type="InterPro" id="IPR047604">
    <property type="entry name" value="Allantoinase_bact"/>
</dbReference>
<reference evidence="8 9" key="1">
    <citation type="submission" date="2018-02" db="EMBL/GenBank/DDBJ databases">
        <title>Genomic Encyclopedia of Archaeal and Bacterial Type Strains, Phase II (KMG-II): from individual species to whole genera.</title>
        <authorList>
            <person name="Goeker M."/>
        </authorList>
    </citation>
    <scope>NUCLEOTIDE SEQUENCE [LARGE SCALE GENOMIC DNA]</scope>
    <source>
        <strain evidence="8 9">DSM 3808</strain>
    </source>
</reference>
<feature type="binding site" evidence="6">
    <location>
        <position position="64"/>
    </location>
    <ligand>
        <name>Zn(2+)</name>
        <dbReference type="ChEBI" id="CHEBI:29105"/>
        <label>1</label>
    </ligand>
</feature>
<evidence type="ECO:0000256" key="5">
    <source>
        <dbReference type="ARBA" id="ARBA00022833"/>
    </source>
</evidence>
<dbReference type="InterPro" id="IPR050138">
    <property type="entry name" value="DHOase/Allantoinase_Hydrolase"/>
</dbReference>
<feature type="binding site" evidence="6">
    <location>
        <position position="314"/>
    </location>
    <ligand>
        <name>Zn(2+)</name>
        <dbReference type="ChEBI" id="CHEBI:29105"/>
        <label>1</label>
    </ligand>
</feature>
<dbReference type="Proteomes" id="UP000237749">
    <property type="component" value="Unassembled WGS sequence"/>
</dbReference>
<sequence length="452" mass="49247">MGKSMDLVIRNGVVVFPDRVEKADIGVIDGKIVEISQEISQDGKEVIDAAGKHIFPAATDGHVHFDDPGRTEWETIKNGSQALAAGGGGVFFDMPLNSSPCTLDRVNFEKKLAIAKRDSVCDFGLWGGLCPTNLDKLEELAECGVVGFKAFSCFSGIDEFPGIDDYTAYKGMEKLKKLNLPLMVHCENDGITGKVTGLKNAQNKTGVKDYFEAHAPITEIESISRMITFAEETGCKLIIAHVSTAKGVELVTEARKRGVDISCETIGHYLILTDEDVERLGTLGKCSPPIRDAANQQKMWGKLFNGEITFISSDHSPSDPKLKEKEFMKAWGGISGCQSTLPAVLTHGYHDRKLMLTKVAALTASNVNEVFHIEGKGKIQTGFDADFAIVDLDKEYVLDADSLFYLHKVSPYVGMKFKGQVTQTIVRGRTIFQDGKITAVSGGKLITPARMS</sequence>
<keyword evidence="5 6" id="KW-0862">Zinc</keyword>
<dbReference type="GO" id="GO:0050897">
    <property type="term" value="F:cobalt ion binding"/>
    <property type="evidence" value="ECO:0007669"/>
    <property type="project" value="InterPro"/>
</dbReference>
<dbReference type="UniPathway" id="UPA00395">
    <property type="reaction ID" value="UER00653"/>
</dbReference>
<keyword evidence="4 6" id="KW-0378">Hydrolase</keyword>
<dbReference type="NCBIfam" id="TIGR03178">
    <property type="entry name" value="allantoinase"/>
    <property type="match status" value="1"/>
</dbReference>
<comment type="caution">
    <text evidence="8">The sequence shown here is derived from an EMBL/GenBank/DDBJ whole genome shotgun (WGS) entry which is preliminary data.</text>
</comment>
<gene>
    <name evidence="6" type="primary">allB</name>
    <name evidence="8" type="ORF">BXY41_101548</name>
</gene>
<dbReference type="RefSeq" id="WP_104434301.1">
    <property type="nucleotide sequence ID" value="NZ_PTJA01000001.1"/>
</dbReference>
<evidence type="ECO:0000313" key="9">
    <source>
        <dbReference type="Proteomes" id="UP000237749"/>
    </source>
</evidence>
<keyword evidence="3 6" id="KW-0479">Metal-binding</keyword>
<comment type="catalytic activity">
    <reaction evidence="6">
        <text>(S)-allantoin + H2O = allantoate + H(+)</text>
        <dbReference type="Rhea" id="RHEA:17029"/>
        <dbReference type="ChEBI" id="CHEBI:15377"/>
        <dbReference type="ChEBI" id="CHEBI:15378"/>
        <dbReference type="ChEBI" id="CHEBI:15678"/>
        <dbReference type="ChEBI" id="CHEBI:17536"/>
        <dbReference type="EC" id="3.5.2.5"/>
    </reaction>
</comment>
<evidence type="ECO:0000256" key="6">
    <source>
        <dbReference type="HAMAP-Rule" id="MF_01645"/>
    </source>
</evidence>
<dbReference type="Pfam" id="PF01979">
    <property type="entry name" value="Amidohydro_1"/>
    <property type="match status" value="1"/>
</dbReference>
<dbReference type="EMBL" id="PTJA01000001">
    <property type="protein sequence ID" value="PPK83484.1"/>
    <property type="molecule type" value="Genomic_DNA"/>
</dbReference>
<dbReference type="OrthoDB" id="9765462at2"/>
<dbReference type="SUPFAM" id="SSF51338">
    <property type="entry name" value="Composite domain of metallo-dependent hydrolases"/>
    <property type="match status" value="1"/>
</dbReference>
<comment type="subunit">
    <text evidence="1 6">Homotetramer.</text>
</comment>
<feature type="modified residue" description="N6-carboxylysine" evidence="6">
    <location>
        <position position="149"/>
    </location>
</feature>
<dbReference type="Gene3D" id="3.20.20.140">
    <property type="entry name" value="Metal-dependent hydrolases"/>
    <property type="match status" value="1"/>
</dbReference>
<evidence type="ECO:0000256" key="4">
    <source>
        <dbReference type="ARBA" id="ARBA00022801"/>
    </source>
</evidence>
<protein>
    <recommendedName>
        <fullName evidence="6">Allantoinase</fullName>
        <ecNumber evidence="6">3.5.2.5</ecNumber>
    </recommendedName>
    <alternativeName>
        <fullName evidence="6">Allantoin-utilizing enzyme</fullName>
    </alternativeName>
</protein>
<dbReference type="InterPro" id="IPR032466">
    <property type="entry name" value="Metal_Hydrolase"/>
</dbReference>
<keyword evidence="2 6" id="KW-0659">Purine metabolism</keyword>
<dbReference type="GO" id="GO:0008270">
    <property type="term" value="F:zinc ion binding"/>
    <property type="evidence" value="ECO:0007669"/>
    <property type="project" value="InterPro"/>
</dbReference>
<feature type="binding site" evidence="6">
    <location>
        <position position="241"/>
    </location>
    <ligand>
        <name>Zn(2+)</name>
        <dbReference type="ChEBI" id="CHEBI:29105"/>
        <label>2</label>
    </ligand>
</feature>
<dbReference type="GO" id="GO:0006145">
    <property type="term" value="P:purine nucleobase catabolic process"/>
    <property type="evidence" value="ECO:0007669"/>
    <property type="project" value="TreeGrafter"/>
</dbReference>
<dbReference type="GO" id="GO:0004038">
    <property type="term" value="F:allantoinase activity"/>
    <property type="evidence" value="ECO:0007669"/>
    <property type="project" value="UniProtKB-UniRule"/>
</dbReference>
<evidence type="ECO:0000256" key="3">
    <source>
        <dbReference type="ARBA" id="ARBA00022723"/>
    </source>
</evidence>
<feature type="binding site" evidence="6">
    <location>
        <position position="62"/>
    </location>
    <ligand>
        <name>Zn(2+)</name>
        <dbReference type="ChEBI" id="CHEBI:29105"/>
        <label>1</label>
    </ligand>
</feature>
<comment type="similarity">
    <text evidence="6">Belongs to the metallo-dependent hydrolases superfamily. Allantoinase family.</text>
</comment>
<dbReference type="GO" id="GO:0005737">
    <property type="term" value="C:cytoplasm"/>
    <property type="evidence" value="ECO:0007669"/>
    <property type="project" value="TreeGrafter"/>
</dbReference>